<feature type="compositionally biased region" description="Polar residues" evidence="1">
    <location>
        <begin position="169"/>
        <end position="182"/>
    </location>
</feature>
<gene>
    <name evidence="4" type="primary">rodZ</name>
    <name evidence="4" type="ORF">SSPSH_000035</name>
</gene>
<dbReference type="STRING" id="1033802.SSPSH_000035"/>
<dbReference type="Pfam" id="PF13464">
    <property type="entry name" value="RodZ_C"/>
    <property type="match status" value="1"/>
</dbReference>
<dbReference type="OrthoDB" id="9790252at2"/>
<keyword evidence="5" id="KW-1185">Reference proteome</keyword>
<feature type="transmembrane region" description="Helical" evidence="2">
    <location>
        <begin position="126"/>
        <end position="146"/>
    </location>
</feature>
<evidence type="ECO:0000256" key="2">
    <source>
        <dbReference type="SAM" id="Phobius"/>
    </source>
</evidence>
<dbReference type="GO" id="GO:0003677">
    <property type="term" value="F:DNA binding"/>
    <property type="evidence" value="ECO:0007669"/>
    <property type="project" value="InterPro"/>
</dbReference>
<dbReference type="InterPro" id="IPR050400">
    <property type="entry name" value="Bact_Cytoskel_RodZ"/>
</dbReference>
<feature type="compositionally biased region" description="Basic and acidic residues" evidence="1">
    <location>
        <begin position="8"/>
        <end position="21"/>
    </location>
</feature>
<evidence type="ECO:0000259" key="3">
    <source>
        <dbReference type="Pfam" id="PF13464"/>
    </source>
</evidence>
<accession>U2G3J6</accession>
<dbReference type="InterPro" id="IPR010982">
    <property type="entry name" value="Lambda_DNA-bd_dom_sf"/>
</dbReference>
<dbReference type="Pfam" id="PF13413">
    <property type="entry name" value="HTH_25"/>
    <property type="match status" value="1"/>
</dbReference>
<feature type="domain" description="Cytoskeleton protein RodZ-like C-terminal" evidence="3">
    <location>
        <begin position="265"/>
        <end position="337"/>
    </location>
</feature>
<reference evidence="4 5" key="1">
    <citation type="journal article" date="2011" name="J. Bacteriol.">
        <title>Genome sequence of Salinisphaera shabanensis, a gammaproteobacterium from the harsh, variable environment of the brine-seawater interface of the Shaban Deep in the Red Sea.</title>
        <authorList>
            <person name="Antunes A."/>
            <person name="Alam I."/>
            <person name="Bajic V.B."/>
            <person name="Stingl U."/>
        </authorList>
    </citation>
    <scope>NUCLEOTIDE SEQUENCE [LARGE SCALE GENOMIC DNA]</scope>
    <source>
        <strain evidence="4 5">E1L3A</strain>
    </source>
</reference>
<comment type="caution">
    <text evidence="4">The sequence shown here is derived from an EMBL/GenBank/DDBJ whole genome shotgun (WGS) entry which is preliminary data.</text>
</comment>
<feature type="region of interest" description="Disordered" evidence="1">
    <location>
        <begin position="1"/>
        <end position="28"/>
    </location>
</feature>
<feature type="compositionally biased region" description="Low complexity" evidence="1">
    <location>
        <begin position="209"/>
        <end position="225"/>
    </location>
</feature>
<dbReference type="PANTHER" id="PTHR34475:SF1">
    <property type="entry name" value="CYTOSKELETON PROTEIN RODZ"/>
    <property type="match status" value="1"/>
</dbReference>
<evidence type="ECO:0000256" key="1">
    <source>
        <dbReference type="SAM" id="MobiDB-lite"/>
    </source>
</evidence>
<dbReference type="PANTHER" id="PTHR34475">
    <property type="match status" value="1"/>
</dbReference>
<name>U2G3J6_9GAMM</name>
<keyword evidence="2" id="KW-1133">Transmembrane helix</keyword>
<dbReference type="InterPro" id="IPR025194">
    <property type="entry name" value="RodZ-like_C"/>
</dbReference>
<keyword evidence="2" id="KW-0472">Membrane</keyword>
<dbReference type="EMBL" id="AFNV02000001">
    <property type="protein sequence ID" value="ERJ20698.1"/>
    <property type="molecule type" value="Genomic_DNA"/>
</dbReference>
<dbReference type="RefSeq" id="WP_006913384.1">
    <property type="nucleotide sequence ID" value="NZ_AFNV02000001.1"/>
</dbReference>
<sequence length="343" mass="35727">MNESTQSSEERIGERAGRSRSDMQSPGEILREGRIAHDWSVEDLCAETKLSEKAVHALENNQFDELSQPIFAGGYYRQCAKVLDIDTERMMAAYAAWGGKKTSSPTAQPAAVEVVPQDVTPPNWRAFGAIGLVVLLAVIGAVFVFMPDADLPDENGAAAGTGTAGISDSAGSPTIGSGNSSATGGGVAATRNSRDSGTSLRVSPGGSGDASNGAGTGASAASGTGQRMGGRNVNDTLGIDREAQRERREEAAAPPEPQVAANHLVVTFTDRSWVDIRDANGSRLLTGIYDAGDSREFDAEAPYRITLGYAPGVSMTIGGEDVDIQAQTTSNSTARLTVEARDS</sequence>
<evidence type="ECO:0000313" key="5">
    <source>
        <dbReference type="Proteomes" id="UP000006242"/>
    </source>
</evidence>
<protein>
    <submittedName>
        <fullName evidence="4">Cytoskeleton protein RodZ</fullName>
    </submittedName>
</protein>
<dbReference type="AlphaFoldDB" id="U2G3J6"/>
<feature type="region of interest" description="Disordered" evidence="1">
    <location>
        <begin position="162"/>
        <end position="236"/>
    </location>
</feature>
<proteinExistence type="predicted"/>
<keyword evidence="2" id="KW-0812">Transmembrane</keyword>
<dbReference type="Gene3D" id="1.10.260.40">
    <property type="entry name" value="lambda repressor-like DNA-binding domains"/>
    <property type="match status" value="1"/>
</dbReference>
<dbReference type="Proteomes" id="UP000006242">
    <property type="component" value="Unassembled WGS sequence"/>
</dbReference>
<evidence type="ECO:0000313" key="4">
    <source>
        <dbReference type="EMBL" id="ERJ20698.1"/>
    </source>
</evidence>
<organism evidence="4 5">
    <name type="scientific">Salinisphaera shabanensis E1L3A</name>
    <dbReference type="NCBI Taxonomy" id="1033802"/>
    <lineage>
        <taxon>Bacteria</taxon>
        <taxon>Pseudomonadati</taxon>
        <taxon>Pseudomonadota</taxon>
        <taxon>Gammaproteobacteria</taxon>
        <taxon>Salinisphaerales</taxon>
        <taxon>Salinisphaeraceae</taxon>
        <taxon>Salinisphaera</taxon>
    </lineage>
</organism>
<reference evidence="4 5" key="2">
    <citation type="journal article" date="2013" name="PLoS ONE">
        <title>INDIGO - INtegrated Data Warehouse of MIcrobial GenOmes with Examples from the Red Sea Extremophiles.</title>
        <authorList>
            <person name="Alam I."/>
            <person name="Antunes A."/>
            <person name="Kamau A.A."/>
            <person name="Ba Alawi W."/>
            <person name="Kalkatawi M."/>
            <person name="Stingl U."/>
            <person name="Bajic V.B."/>
        </authorList>
    </citation>
    <scope>NUCLEOTIDE SEQUENCE [LARGE SCALE GENOMIC DNA]</scope>
    <source>
        <strain evidence="4 5">E1L3A</strain>
    </source>
</reference>
<dbReference type="eggNOG" id="COG1426">
    <property type="taxonomic scope" value="Bacteria"/>
</dbReference>